<dbReference type="STRING" id="1121098.HMPREF1534_00034"/>
<protein>
    <submittedName>
        <fullName evidence="2">Uncharacterized protein</fullName>
    </submittedName>
</protein>
<accession>U6RU10</accession>
<proteinExistence type="predicted"/>
<evidence type="ECO:0000313" key="3">
    <source>
        <dbReference type="Proteomes" id="UP000017831"/>
    </source>
</evidence>
<evidence type="ECO:0000313" key="2">
    <source>
        <dbReference type="EMBL" id="EOA58748.1"/>
    </source>
</evidence>
<gene>
    <name evidence="2" type="ORF">HMPREF1534_00034</name>
</gene>
<keyword evidence="1" id="KW-1133">Transmembrane helix</keyword>
<feature type="transmembrane region" description="Helical" evidence="1">
    <location>
        <begin position="37"/>
        <end position="58"/>
    </location>
</feature>
<dbReference type="Proteomes" id="UP000017831">
    <property type="component" value="Unassembled WGS sequence"/>
</dbReference>
<sequence length="60" mass="6730">MRVCRNSHKLKITLATGSCSEGDFDKKGILTHLHSVYYNRFISSAAAPFPLYLLFAVLNL</sequence>
<dbReference type="EMBL" id="AQHY01000001">
    <property type="protein sequence ID" value="EOA58748.1"/>
    <property type="molecule type" value="Genomic_DNA"/>
</dbReference>
<keyword evidence="3" id="KW-1185">Reference proteome</keyword>
<keyword evidence="1" id="KW-0472">Membrane</keyword>
<name>U6RU10_9BACT</name>
<dbReference type="HOGENOM" id="CLU_2931622_0_0_10"/>
<dbReference type="AlphaFoldDB" id="U6RU10"/>
<organism evidence="2 3">
    <name type="scientific">Phocaeicola massiliensis B84634 = Timone 84634 = DSM 17679 = JCM 13223</name>
    <dbReference type="NCBI Taxonomy" id="1121098"/>
    <lineage>
        <taxon>Bacteria</taxon>
        <taxon>Pseudomonadati</taxon>
        <taxon>Bacteroidota</taxon>
        <taxon>Bacteroidia</taxon>
        <taxon>Bacteroidales</taxon>
        <taxon>Bacteroidaceae</taxon>
        <taxon>Phocaeicola</taxon>
    </lineage>
</organism>
<reference evidence="2 3" key="1">
    <citation type="submission" date="2013-04" db="EMBL/GenBank/DDBJ databases">
        <title>The Genome Sequence of Bacteroides massiliensis DSM 17679.</title>
        <authorList>
            <consortium name="The Broad Institute Genomics Platform"/>
            <person name="Earl A."/>
            <person name="Ward D."/>
            <person name="Feldgarden M."/>
            <person name="Gevers D."/>
            <person name="Martens E."/>
            <person name="Fenner L."/>
            <person name="Roux V."/>
            <person name="Mallet M.N."/>
            <person name="Raoult D."/>
            <person name="Walker B."/>
            <person name="Young S."/>
            <person name="Zeng Q."/>
            <person name="Gargeya S."/>
            <person name="Fitzgerald M."/>
            <person name="Haas B."/>
            <person name="Abouelleil A."/>
            <person name="Allen A.W."/>
            <person name="Alvarado L."/>
            <person name="Arachchi H.M."/>
            <person name="Berlin A.M."/>
            <person name="Chapman S.B."/>
            <person name="Gainer-Dewar J."/>
            <person name="Goldberg J."/>
            <person name="Griggs A."/>
            <person name="Gujja S."/>
            <person name="Hansen M."/>
            <person name="Howarth C."/>
            <person name="Imamovic A."/>
            <person name="Ireland A."/>
            <person name="Larimer J."/>
            <person name="McCowan C."/>
            <person name="Murphy C."/>
            <person name="Pearson M."/>
            <person name="Poon T.W."/>
            <person name="Priest M."/>
            <person name="Roberts A."/>
            <person name="Saif S."/>
            <person name="Shea T."/>
            <person name="Sisk P."/>
            <person name="Sykes S."/>
            <person name="Wortman J."/>
            <person name="Nusbaum C."/>
            <person name="Birren B."/>
        </authorList>
    </citation>
    <scope>NUCLEOTIDE SEQUENCE [LARGE SCALE GENOMIC DNA]</scope>
    <source>
        <strain evidence="3">B84634 / Timone 84634 / DSM 17679 / JCM 13223</strain>
    </source>
</reference>
<keyword evidence="1" id="KW-0812">Transmembrane</keyword>
<evidence type="ECO:0000256" key="1">
    <source>
        <dbReference type="SAM" id="Phobius"/>
    </source>
</evidence>
<comment type="caution">
    <text evidence="2">The sequence shown here is derived from an EMBL/GenBank/DDBJ whole genome shotgun (WGS) entry which is preliminary data.</text>
</comment>